<organism evidence="2 3">
    <name type="scientific">Clostridium bovifaecis</name>
    <dbReference type="NCBI Taxonomy" id="2184719"/>
    <lineage>
        <taxon>Bacteria</taxon>
        <taxon>Bacillati</taxon>
        <taxon>Bacillota</taxon>
        <taxon>Clostridia</taxon>
        <taxon>Eubacteriales</taxon>
        <taxon>Clostridiaceae</taxon>
        <taxon>Clostridium</taxon>
    </lineage>
</organism>
<dbReference type="AlphaFoldDB" id="A0A6I6EUI8"/>
<gene>
    <name evidence="2" type="ORF">GOM49_13805</name>
</gene>
<evidence type="ECO:0000313" key="3">
    <source>
        <dbReference type="Proteomes" id="UP000422764"/>
    </source>
</evidence>
<dbReference type="Proteomes" id="UP000422764">
    <property type="component" value="Chromosome"/>
</dbReference>
<dbReference type="PROSITE" id="PS51257">
    <property type="entry name" value="PROKAR_LIPOPROTEIN"/>
    <property type="match status" value="1"/>
</dbReference>
<protein>
    <recommendedName>
        <fullName evidence="4">Lipoprotein</fullName>
    </recommendedName>
</protein>
<proteinExistence type="predicted"/>
<evidence type="ECO:0000256" key="1">
    <source>
        <dbReference type="SAM" id="MobiDB-lite"/>
    </source>
</evidence>
<evidence type="ECO:0008006" key="4">
    <source>
        <dbReference type="Google" id="ProtNLM"/>
    </source>
</evidence>
<name>A0A6I6EUI8_9CLOT</name>
<evidence type="ECO:0000313" key="2">
    <source>
        <dbReference type="EMBL" id="QGU96023.1"/>
    </source>
</evidence>
<accession>A0A6I6EUI8</accession>
<reference evidence="2 3" key="1">
    <citation type="submission" date="2019-12" db="EMBL/GenBank/DDBJ databases">
        <title>Genome sequenceing of Clostridium bovifaecis.</title>
        <authorList>
            <person name="Yao Y."/>
        </authorList>
    </citation>
    <scope>NUCLEOTIDE SEQUENCE [LARGE SCALE GENOMIC DNA]</scope>
    <source>
        <strain evidence="2 3">BXX</strain>
    </source>
</reference>
<sequence length="59" mass="6623">MAKHVKKFYRFLAWFFSVVIAAGTLIGCRGENKYGPPTSKYGPPTPSGYQDNVKENRVV</sequence>
<dbReference type="EMBL" id="CP046522">
    <property type="protein sequence ID" value="QGU96023.1"/>
    <property type="molecule type" value="Genomic_DNA"/>
</dbReference>
<feature type="region of interest" description="Disordered" evidence="1">
    <location>
        <begin position="34"/>
        <end position="59"/>
    </location>
</feature>
<keyword evidence="3" id="KW-1185">Reference proteome</keyword>